<keyword evidence="10" id="KW-0067">ATP-binding</keyword>
<dbReference type="SMART" id="SM00387">
    <property type="entry name" value="HATPase_c"/>
    <property type="match status" value="1"/>
</dbReference>
<dbReference type="InterPro" id="IPR052023">
    <property type="entry name" value="Histidine_kinase_KdpD"/>
</dbReference>
<dbReference type="InterPro" id="IPR003661">
    <property type="entry name" value="HisK_dim/P_dom"/>
</dbReference>
<dbReference type="InterPro" id="IPR003852">
    <property type="entry name" value="Sig_transdc_His_kinase_KdpD_N"/>
</dbReference>
<keyword evidence="11 15" id="KW-1133">Transmembrane helix</keyword>
<keyword evidence="7 15" id="KW-0812">Transmembrane</keyword>
<dbReference type="CDD" id="cd00075">
    <property type="entry name" value="HATPase"/>
    <property type="match status" value="1"/>
</dbReference>
<dbReference type="InterPro" id="IPR005467">
    <property type="entry name" value="His_kinase_dom"/>
</dbReference>
<sequence length="955" mass="103897">MVDESGFEIRRDPDAILRQIKEAERSDEPGRGKLKIFFGYAAGVGKTYAMLEDAHAFKEKGLDVVAGYIEPHTRADTTALLDGLEQIDCRTIEHRGIRLREFDLDAALARKPQILLVDELAHTNAPGSRHRKRYQDIEELLRAGINVFTTVNVQHLEGLNDKISAITQVRVAERIPDSVFDRADSVELIDIEPDDLIERLNAGKVYVPDRSWVALSNFFTKKNLAALREIALRRMADRMTRTPSVDGAACRVEAGEDVLVYVTPDAGNVKVIRAAANMAEAFHGALTALVIESSESKKLGPEERARLRSNIDLAEELGAHVVTMHGDDVAVLISQYSITAGITQLVLGSASGGKRLFSPKENLVSRLSHLSYGAVINVVPVKDLPMQLSRFRPATGFKLTSGDVVKAFLAVAVATAVGLLVHGLGLASSVILMGYMLVILLFATRADGFFYSVIAALGSVLAYNFFFTVPRFTLDAYGINYPFIFGFLMVSTLVASSLTVRAKRQSEATARRAYRTEALLESSRELQAATSIESCFAMAAKQIMKILDRPVVMYQALRDGRLSAPEVYDVPGSGGGDARSVDLVSPYEVAVASWVASNNERAGATTNTLAEARCLYLPIRSKGTVYGVAGLVMEEESEDFGSFEKNLLIAMLDECGQACERIVSARERHEMRTKAEKEELRSNLLRMISHDLRTPLTSISGDADMLLSEGGRLSDEQKRRMYEDIYEDSTWLINLVENLLSVTRIDEGSLQLDMEPEIVGDIVREAVAHTNRKGAAHDIRVDVPDELLMVKADARLIMQVIINLVNNAISYTPAGSRIEVSARREKTADGHAVRIAVADDGPGVPDADKERIFGMFFTGSESGLLKEGGDAHRSMGLGLALCRSIVRVHGSDLVISDADPRGSVFSFMLPEATMGGDLGERGDGSAESGSTAEDAAERGLPGAGLSGVGENDRKG</sequence>
<accession>A0ABV1JAD3</accession>
<dbReference type="RefSeq" id="WP_349227166.1">
    <property type="nucleotide sequence ID" value="NZ_JBBNOP010000002.1"/>
</dbReference>
<dbReference type="InterPro" id="IPR004358">
    <property type="entry name" value="Sig_transdc_His_kin-like_C"/>
</dbReference>
<dbReference type="SUPFAM" id="SSF47384">
    <property type="entry name" value="Homodimeric domain of signal transducing histidine kinase"/>
    <property type="match status" value="1"/>
</dbReference>
<dbReference type="InterPro" id="IPR003594">
    <property type="entry name" value="HATPase_dom"/>
</dbReference>
<keyword evidence="6" id="KW-0808">Transferase</keyword>
<dbReference type="SMART" id="SM00388">
    <property type="entry name" value="HisKA"/>
    <property type="match status" value="1"/>
</dbReference>
<comment type="catalytic activity">
    <reaction evidence="1">
        <text>ATP + protein L-histidine = ADP + protein N-phospho-L-histidine.</text>
        <dbReference type="EC" id="2.7.13.3"/>
    </reaction>
</comment>
<evidence type="ECO:0000256" key="11">
    <source>
        <dbReference type="ARBA" id="ARBA00022989"/>
    </source>
</evidence>
<evidence type="ECO:0000256" key="5">
    <source>
        <dbReference type="ARBA" id="ARBA00022553"/>
    </source>
</evidence>
<dbReference type="PRINTS" id="PR00344">
    <property type="entry name" value="BCTRLSENSOR"/>
</dbReference>
<dbReference type="EMBL" id="JBBNOP010000002">
    <property type="protein sequence ID" value="MEQ3362023.1"/>
    <property type="molecule type" value="Genomic_DNA"/>
</dbReference>
<feature type="domain" description="Histidine kinase" evidence="16">
    <location>
        <begin position="687"/>
        <end position="913"/>
    </location>
</feature>
<dbReference type="InterPro" id="IPR029016">
    <property type="entry name" value="GAF-like_dom_sf"/>
</dbReference>
<evidence type="ECO:0000313" key="17">
    <source>
        <dbReference type="EMBL" id="MEQ3362023.1"/>
    </source>
</evidence>
<comment type="subcellular location">
    <subcellularLocation>
        <location evidence="3">Cell membrane</location>
    </subcellularLocation>
    <subcellularLocation>
        <location evidence="2">Membrane</location>
        <topology evidence="2">Multi-pass membrane protein</topology>
    </subcellularLocation>
</comment>
<feature type="transmembrane region" description="Helical" evidence="15">
    <location>
        <begin position="448"/>
        <end position="467"/>
    </location>
</feature>
<dbReference type="Gene3D" id="3.40.50.300">
    <property type="entry name" value="P-loop containing nucleotide triphosphate hydrolases"/>
    <property type="match status" value="1"/>
</dbReference>
<evidence type="ECO:0000256" key="12">
    <source>
        <dbReference type="ARBA" id="ARBA00023012"/>
    </source>
</evidence>
<dbReference type="Pfam" id="PF02518">
    <property type="entry name" value="HATPase_c"/>
    <property type="match status" value="1"/>
</dbReference>
<evidence type="ECO:0000256" key="4">
    <source>
        <dbReference type="ARBA" id="ARBA00012438"/>
    </source>
</evidence>
<dbReference type="PROSITE" id="PS50109">
    <property type="entry name" value="HIS_KIN"/>
    <property type="match status" value="1"/>
</dbReference>
<evidence type="ECO:0000256" key="7">
    <source>
        <dbReference type="ARBA" id="ARBA00022692"/>
    </source>
</evidence>
<evidence type="ECO:0000256" key="10">
    <source>
        <dbReference type="ARBA" id="ARBA00022840"/>
    </source>
</evidence>
<evidence type="ECO:0000256" key="6">
    <source>
        <dbReference type="ARBA" id="ARBA00022679"/>
    </source>
</evidence>
<name>A0ABV1JAD3_9ACTN</name>
<dbReference type="InterPro" id="IPR038318">
    <property type="entry name" value="KdpD_sf"/>
</dbReference>
<dbReference type="SUPFAM" id="SSF55781">
    <property type="entry name" value="GAF domain-like"/>
    <property type="match status" value="1"/>
</dbReference>
<dbReference type="PANTHER" id="PTHR45569">
    <property type="entry name" value="SENSOR PROTEIN KDPD"/>
    <property type="match status" value="1"/>
</dbReference>
<dbReference type="Gene3D" id="3.30.565.10">
    <property type="entry name" value="Histidine kinase-like ATPase, C-terminal domain"/>
    <property type="match status" value="1"/>
</dbReference>
<dbReference type="InterPro" id="IPR036097">
    <property type="entry name" value="HisK_dim/P_sf"/>
</dbReference>
<feature type="transmembrane region" description="Helical" evidence="15">
    <location>
        <begin position="408"/>
        <end position="441"/>
    </location>
</feature>
<evidence type="ECO:0000313" key="18">
    <source>
        <dbReference type="Proteomes" id="UP001487305"/>
    </source>
</evidence>
<keyword evidence="13 15" id="KW-0472">Membrane</keyword>
<keyword evidence="9 17" id="KW-0418">Kinase</keyword>
<evidence type="ECO:0000256" key="1">
    <source>
        <dbReference type="ARBA" id="ARBA00000085"/>
    </source>
</evidence>
<dbReference type="Pfam" id="PF00512">
    <property type="entry name" value="HisKA"/>
    <property type="match status" value="1"/>
</dbReference>
<organism evidence="17 18">
    <name type="scientific">Raoultibacter massiliensis</name>
    <dbReference type="NCBI Taxonomy" id="1852371"/>
    <lineage>
        <taxon>Bacteria</taxon>
        <taxon>Bacillati</taxon>
        <taxon>Actinomycetota</taxon>
        <taxon>Coriobacteriia</taxon>
        <taxon>Eggerthellales</taxon>
        <taxon>Eggerthellaceae</taxon>
        <taxon>Raoultibacter</taxon>
    </lineage>
</organism>
<evidence type="ECO:0000256" key="2">
    <source>
        <dbReference type="ARBA" id="ARBA00004141"/>
    </source>
</evidence>
<evidence type="ECO:0000256" key="9">
    <source>
        <dbReference type="ARBA" id="ARBA00022777"/>
    </source>
</evidence>
<evidence type="ECO:0000256" key="14">
    <source>
        <dbReference type="SAM" id="MobiDB-lite"/>
    </source>
</evidence>
<dbReference type="Gene3D" id="1.10.287.130">
    <property type="match status" value="1"/>
</dbReference>
<dbReference type="CDD" id="cd00082">
    <property type="entry name" value="HisKA"/>
    <property type="match status" value="1"/>
</dbReference>
<keyword evidence="18" id="KW-1185">Reference proteome</keyword>
<evidence type="ECO:0000256" key="13">
    <source>
        <dbReference type="ARBA" id="ARBA00023136"/>
    </source>
</evidence>
<feature type="region of interest" description="Disordered" evidence="14">
    <location>
        <begin position="915"/>
        <end position="955"/>
    </location>
</feature>
<evidence type="ECO:0000259" key="16">
    <source>
        <dbReference type="PROSITE" id="PS50109"/>
    </source>
</evidence>
<dbReference type="Pfam" id="PF13493">
    <property type="entry name" value="DUF4118"/>
    <property type="match status" value="1"/>
</dbReference>
<evidence type="ECO:0000256" key="8">
    <source>
        <dbReference type="ARBA" id="ARBA00022741"/>
    </source>
</evidence>
<proteinExistence type="predicted"/>
<dbReference type="GO" id="GO:0016301">
    <property type="term" value="F:kinase activity"/>
    <property type="evidence" value="ECO:0007669"/>
    <property type="project" value="UniProtKB-KW"/>
</dbReference>
<feature type="transmembrane region" description="Helical" evidence="15">
    <location>
        <begin position="479"/>
        <end position="502"/>
    </location>
</feature>
<evidence type="ECO:0000256" key="15">
    <source>
        <dbReference type="SAM" id="Phobius"/>
    </source>
</evidence>
<dbReference type="PANTHER" id="PTHR45569:SF1">
    <property type="entry name" value="SENSOR PROTEIN KDPD"/>
    <property type="match status" value="1"/>
</dbReference>
<protein>
    <recommendedName>
        <fullName evidence="4">histidine kinase</fullName>
        <ecNumber evidence="4">2.7.13.3</ecNumber>
    </recommendedName>
</protein>
<dbReference type="Pfam" id="PF02702">
    <property type="entry name" value="KdpD"/>
    <property type="match status" value="1"/>
</dbReference>
<dbReference type="Proteomes" id="UP001487305">
    <property type="component" value="Unassembled WGS sequence"/>
</dbReference>
<dbReference type="Gene3D" id="1.20.120.620">
    <property type="entry name" value="Backbone structure of the membrane domain of e. Coli histidine kinase receptor kdpd"/>
    <property type="match status" value="1"/>
</dbReference>
<keyword evidence="8" id="KW-0547">Nucleotide-binding</keyword>
<dbReference type="SUPFAM" id="SSF55874">
    <property type="entry name" value="ATPase domain of HSP90 chaperone/DNA topoisomerase II/histidine kinase"/>
    <property type="match status" value="1"/>
</dbReference>
<keyword evidence="12" id="KW-0902">Two-component regulatory system</keyword>
<dbReference type="InterPro" id="IPR025201">
    <property type="entry name" value="KdpD_TM"/>
</dbReference>
<reference evidence="17 18" key="1">
    <citation type="submission" date="2024-04" db="EMBL/GenBank/DDBJ databases">
        <title>Human intestinal bacterial collection.</title>
        <authorList>
            <person name="Pauvert C."/>
            <person name="Hitch T.C.A."/>
            <person name="Clavel T."/>
        </authorList>
    </citation>
    <scope>NUCLEOTIDE SEQUENCE [LARGE SCALE GENOMIC DNA]</scope>
    <source>
        <strain evidence="17 18">CLA-KB-H42</strain>
    </source>
</reference>
<gene>
    <name evidence="17" type="ORF">AAA083_03415</name>
</gene>
<dbReference type="InterPro" id="IPR036890">
    <property type="entry name" value="HATPase_C_sf"/>
</dbReference>
<keyword evidence="5" id="KW-0597">Phosphoprotein</keyword>
<dbReference type="EC" id="2.7.13.3" evidence="4"/>
<evidence type="ECO:0000256" key="3">
    <source>
        <dbReference type="ARBA" id="ARBA00004236"/>
    </source>
</evidence>
<comment type="caution">
    <text evidence="17">The sequence shown here is derived from an EMBL/GenBank/DDBJ whole genome shotgun (WGS) entry which is preliminary data.</text>
</comment>
<dbReference type="Gene3D" id="3.30.450.40">
    <property type="match status" value="1"/>
</dbReference>
<dbReference type="InterPro" id="IPR027417">
    <property type="entry name" value="P-loop_NTPase"/>
</dbReference>